<feature type="domain" description="Myb-like" evidence="8">
    <location>
        <begin position="9"/>
        <end position="61"/>
    </location>
</feature>
<dbReference type="AlphaFoldDB" id="A0AAV0Z4H4"/>
<keyword evidence="3" id="KW-0805">Transcription regulation</keyword>
<keyword evidence="5" id="KW-0804">Transcription</keyword>
<comment type="subcellular location">
    <subcellularLocation>
        <location evidence="1">Nucleus</location>
    </subcellularLocation>
</comment>
<feature type="domain" description="HTH myb-type" evidence="9">
    <location>
        <begin position="62"/>
        <end position="116"/>
    </location>
</feature>
<dbReference type="Gene3D" id="1.10.10.60">
    <property type="entry name" value="Homeodomain-like"/>
    <property type="match status" value="2"/>
</dbReference>
<keyword evidence="4" id="KW-0238">DNA-binding</keyword>
<dbReference type="PANTHER" id="PTHR47997">
    <property type="entry name" value="MYB DOMAIN PROTEIN 55"/>
    <property type="match status" value="1"/>
</dbReference>
<dbReference type="EMBL" id="OX451735">
    <property type="protein sequence ID" value="CAI8592666.1"/>
    <property type="molecule type" value="Genomic_DNA"/>
</dbReference>
<dbReference type="CDD" id="cd00167">
    <property type="entry name" value="SANT"/>
    <property type="match status" value="2"/>
</dbReference>
<protein>
    <submittedName>
        <fullName evidence="10">Uncharacterized protein</fullName>
    </submittedName>
</protein>
<evidence type="ECO:0000256" key="4">
    <source>
        <dbReference type="ARBA" id="ARBA00023125"/>
    </source>
</evidence>
<dbReference type="InterPro" id="IPR001005">
    <property type="entry name" value="SANT/Myb"/>
</dbReference>
<dbReference type="SUPFAM" id="SSF46689">
    <property type="entry name" value="Homeodomain-like"/>
    <property type="match status" value="1"/>
</dbReference>
<keyword evidence="6" id="KW-0539">Nucleus</keyword>
<name>A0AAV0Z4H4_VICFA</name>
<dbReference type="PROSITE" id="PS51294">
    <property type="entry name" value="HTH_MYB"/>
    <property type="match status" value="2"/>
</dbReference>
<organism evidence="10 11">
    <name type="scientific">Vicia faba</name>
    <name type="common">Broad bean</name>
    <name type="synonym">Faba vulgaris</name>
    <dbReference type="NCBI Taxonomy" id="3906"/>
    <lineage>
        <taxon>Eukaryota</taxon>
        <taxon>Viridiplantae</taxon>
        <taxon>Streptophyta</taxon>
        <taxon>Embryophyta</taxon>
        <taxon>Tracheophyta</taxon>
        <taxon>Spermatophyta</taxon>
        <taxon>Magnoliopsida</taxon>
        <taxon>eudicotyledons</taxon>
        <taxon>Gunneridae</taxon>
        <taxon>Pentapetalae</taxon>
        <taxon>rosids</taxon>
        <taxon>fabids</taxon>
        <taxon>Fabales</taxon>
        <taxon>Fabaceae</taxon>
        <taxon>Papilionoideae</taxon>
        <taxon>50 kb inversion clade</taxon>
        <taxon>NPAAA clade</taxon>
        <taxon>Hologalegina</taxon>
        <taxon>IRL clade</taxon>
        <taxon>Fabeae</taxon>
        <taxon>Vicia</taxon>
    </lineage>
</organism>
<evidence type="ECO:0000259" key="8">
    <source>
        <dbReference type="PROSITE" id="PS50090"/>
    </source>
</evidence>
<feature type="compositionally biased region" description="Polar residues" evidence="7">
    <location>
        <begin position="118"/>
        <end position="146"/>
    </location>
</feature>
<evidence type="ECO:0000256" key="7">
    <source>
        <dbReference type="SAM" id="MobiDB-lite"/>
    </source>
</evidence>
<sequence>MGRRPCCDKTGLRKGTWTPEEDNKLIAYVTRYGSWNWRQLPKFAGLERCGKSCRLRWLNYLRPDVKRGNFTQQEEDTIIKLHQKLGNRWIVIAANLPGRTDNEIKNHWHTNLKKRLIKNNNSDANDGTGNSKDTNSDNPAMEQDNTLEGVLEKNSGPNITSPLSSIPSSSGTMDTPTTTEISYENYVLDELPLMDAYMDVLNDNFWTEPYIMDGSYVPPNEETTLLPIWCEDEYFSAMYDEQLWSHQQ</sequence>
<keyword evidence="11" id="KW-1185">Reference proteome</keyword>
<accession>A0AAV0Z4H4</accession>
<dbReference type="InterPro" id="IPR009057">
    <property type="entry name" value="Homeodomain-like_sf"/>
</dbReference>
<evidence type="ECO:0000256" key="6">
    <source>
        <dbReference type="ARBA" id="ARBA00023242"/>
    </source>
</evidence>
<feature type="domain" description="Myb-like" evidence="8">
    <location>
        <begin position="62"/>
        <end position="112"/>
    </location>
</feature>
<dbReference type="FunFam" id="1.10.10.60:FF:000001">
    <property type="entry name" value="MYB-related transcription factor"/>
    <property type="match status" value="1"/>
</dbReference>
<dbReference type="GO" id="GO:0003677">
    <property type="term" value="F:DNA binding"/>
    <property type="evidence" value="ECO:0007669"/>
    <property type="project" value="UniProtKB-KW"/>
</dbReference>
<evidence type="ECO:0000256" key="5">
    <source>
        <dbReference type="ARBA" id="ARBA00023163"/>
    </source>
</evidence>
<dbReference type="InterPro" id="IPR017930">
    <property type="entry name" value="Myb_dom"/>
</dbReference>
<evidence type="ECO:0000256" key="1">
    <source>
        <dbReference type="ARBA" id="ARBA00004123"/>
    </source>
</evidence>
<dbReference type="SMART" id="SM00717">
    <property type="entry name" value="SANT"/>
    <property type="match status" value="2"/>
</dbReference>
<proteinExistence type="predicted"/>
<evidence type="ECO:0000256" key="3">
    <source>
        <dbReference type="ARBA" id="ARBA00023015"/>
    </source>
</evidence>
<feature type="compositionally biased region" description="Low complexity" evidence="7">
    <location>
        <begin position="161"/>
        <end position="170"/>
    </location>
</feature>
<keyword evidence="2" id="KW-0677">Repeat</keyword>
<dbReference type="PANTHER" id="PTHR47997:SF28">
    <property type="entry name" value="TRANSCRIPTION FACTOR MYB15-LIKE"/>
    <property type="match status" value="1"/>
</dbReference>
<dbReference type="Pfam" id="PF00249">
    <property type="entry name" value="Myb_DNA-binding"/>
    <property type="match status" value="2"/>
</dbReference>
<gene>
    <name evidence="10" type="ORF">VFH_I052320</name>
</gene>
<evidence type="ECO:0000313" key="11">
    <source>
        <dbReference type="Proteomes" id="UP001157006"/>
    </source>
</evidence>
<reference evidence="10 11" key="1">
    <citation type="submission" date="2023-01" db="EMBL/GenBank/DDBJ databases">
        <authorList>
            <person name="Kreplak J."/>
        </authorList>
    </citation>
    <scope>NUCLEOTIDE SEQUENCE [LARGE SCALE GENOMIC DNA]</scope>
</reference>
<feature type="region of interest" description="Disordered" evidence="7">
    <location>
        <begin position="115"/>
        <end position="177"/>
    </location>
</feature>
<dbReference type="Proteomes" id="UP001157006">
    <property type="component" value="Chromosome 1S"/>
</dbReference>
<dbReference type="InterPro" id="IPR051953">
    <property type="entry name" value="Plant_SW-associated_TFs"/>
</dbReference>
<feature type="domain" description="HTH myb-type" evidence="9">
    <location>
        <begin position="9"/>
        <end position="61"/>
    </location>
</feature>
<evidence type="ECO:0000313" key="10">
    <source>
        <dbReference type="EMBL" id="CAI8592666.1"/>
    </source>
</evidence>
<evidence type="ECO:0000256" key="2">
    <source>
        <dbReference type="ARBA" id="ARBA00022737"/>
    </source>
</evidence>
<evidence type="ECO:0000259" key="9">
    <source>
        <dbReference type="PROSITE" id="PS51294"/>
    </source>
</evidence>
<dbReference type="GO" id="GO:0005634">
    <property type="term" value="C:nucleus"/>
    <property type="evidence" value="ECO:0007669"/>
    <property type="project" value="UniProtKB-SubCell"/>
</dbReference>
<dbReference type="PROSITE" id="PS50090">
    <property type="entry name" value="MYB_LIKE"/>
    <property type="match status" value="2"/>
</dbReference>